<proteinExistence type="predicted"/>
<feature type="compositionally biased region" description="Basic residues" evidence="1">
    <location>
        <begin position="130"/>
        <end position="143"/>
    </location>
</feature>
<evidence type="ECO:0000313" key="2">
    <source>
        <dbReference type="EMBL" id="GAA4140656.1"/>
    </source>
</evidence>
<protein>
    <submittedName>
        <fullName evidence="2">Uncharacterized protein</fullName>
    </submittedName>
</protein>
<evidence type="ECO:0000256" key="1">
    <source>
        <dbReference type="SAM" id="MobiDB-lite"/>
    </source>
</evidence>
<comment type="caution">
    <text evidence="2">The sequence shown here is derived from an EMBL/GenBank/DDBJ whole genome shotgun (WGS) entry which is preliminary data.</text>
</comment>
<name>A0ABP7YSQ8_9ACTN</name>
<organism evidence="2 3">
    <name type="scientific">Actinomadura keratinilytica</name>
    <dbReference type="NCBI Taxonomy" id="547461"/>
    <lineage>
        <taxon>Bacteria</taxon>
        <taxon>Bacillati</taxon>
        <taxon>Actinomycetota</taxon>
        <taxon>Actinomycetes</taxon>
        <taxon>Streptosporangiales</taxon>
        <taxon>Thermomonosporaceae</taxon>
        <taxon>Actinomadura</taxon>
    </lineage>
</organism>
<dbReference type="Proteomes" id="UP001500266">
    <property type="component" value="Unassembled WGS sequence"/>
</dbReference>
<keyword evidence="3" id="KW-1185">Reference proteome</keyword>
<evidence type="ECO:0000313" key="3">
    <source>
        <dbReference type="Proteomes" id="UP001500266"/>
    </source>
</evidence>
<accession>A0ABP7YSQ8</accession>
<reference evidence="3" key="1">
    <citation type="journal article" date="2019" name="Int. J. Syst. Evol. Microbiol.">
        <title>The Global Catalogue of Microorganisms (GCM) 10K type strain sequencing project: providing services to taxonomists for standard genome sequencing and annotation.</title>
        <authorList>
            <consortium name="The Broad Institute Genomics Platform"/>
            <consortium name="The Broad Institute Genome Sequencing Center for Infectious Disease"/>
            <person name="Wu L."/>
            <person name="Ma J."/>
        </authorList>
    </citation>
    <scope>NUCLEOTIDE SEQUENCE [LARGE SCALE GENOMIC DNA]</scope>
    <source>
        <strain evidence="3">JCM 17316</strain>
    </source>
</reference>
<feature type="compositionally biased region" description="Basic and acidic residues" evidence="1">
    <location>
        <begin position="98"/>
        <end position="118"/>
    </location>
</feature>
<dbReference type="EMBL" id="BAABDO010000034">
    <property type="protein sequence ID" value="GAA4140656.1"/>
    <property type="molecule type" value="Genomic_DNA"/>
</dbReference>
<feature type="compositionally biased region" description="Basic and acidic residues" evidence="1">
    <location>
        <begin position="19"/>
        <end position="32"/>
    </location>
</feature>
<sequence length="143" mass="15007">MQAGEESPQGTGLPIRQLHSGDVDAVDPREHAVAAPRGLRDQSAAGGGQRRADGQAVLGQGGEHGEVAASGGKVDVQDPAQAEHAARGDDPPVAVHHPLGDHLRVLHRAQPEHFRQGEDFAPGRADSVLRHRATLPGHRGRRG</sequence>
<feature type="region of interest" description="Disordered" evidence="1">
    <location>
        <begin position="1"/>
        <end position="143"/>
    </location>
</feature>
<gene>
    <name evidence="2" type="ORF">GCM10022416_28070</name>
</gene>